<proteinExistence type="predicted"/>
<feature type="region of interest" description="Disordered" evidence="1">
    <location>
        <begin position="1"/>
        <end position="104"/>
    </location>
</feature>
<keyword evidence="3" id="KW-1185">Reference proteome</keyword>
<evidence type="ECO:0000256" key="1">
    <source>
        <dbReference type="SAM" id="MobiDB-lite"/>
    </source>
</evidence>
<feature type="region of interest" description="Disordered" evidence="1">
    <location>
        <begin position="251"/>
        <end position="273"/>
    </location>
</feature>
<evidence type="ECO:0000313" key="3">
    <source>
        <dbReference type="Proteomes" id="UP000440578"/>
    </source>
</evidence>
<feature type="compositionally biased region" description="Polar residues" evidence="1">
    <location>
        <begin position="121"/>
        <end position="133"/>
    </location>
</feature>
<comment type="caution">
    <text evidence="2">The sequence shown here is derived from an EMBL/GenBank/DDBJ whole genome shotgun (WGS) entry which is preliminary data.</text>
</comment>
<accession>A0A6A4X714</accession>
<feature type="compositionally biased region" description="Basic and acidic residues" evidence="1">
    <location>
        <begin position="146"/>
        <end position="165"/>
    </location>
</feature>
<dbReference type="AlphaFoldDB" id="A0A6A4X714"/>
<organism evidence="2 3">
    <name type="scientific">Amphibalanus amphitrite</name>
    <name type="common">Striped barnacle</name>
    <name type="synonym">Balanus amphitrite</name>
    <dbReference type="NCBI Taxonomy" id="1232801"/>
    <lineage>
        <taxon>Eukaryota</taxon>
        <taxon>Metazoa</taxon>
        <taxon>Ecdysozoa</taxon>
        <taxon>Arthropoda</taxon>
        <taxon>Crustacea</taxon>
        <taxon>Multicrustacea</taxon>
        <taxon>Cirripedia</taxon>
        <taxon>Thoracica</taxon>
        <taxon>Thoracicalcarea</taxon>
        <taxon>Balanomorpha</taxon>
        <taxon>Balanoidea</taxon>
        <taxon>Balanidae</taxon>
        <taxon>Amphibalaninae</taxon>
        <taxon>Amphibalanus</taxon>
    </lineage>
</organism>
<name>A0A6A4X714_AMPAM</name>
<dbReference type="OrthoDB" id="515971at2759"/>
<gene>
    <name evidence="2" type="ORF">FJT64_000228</name>
</gene>
<evidence type="ECO:0000313" key="2">
    <source>
        <dbReference type="EMBL" id="KAF0310191.1"/>
    </source>
</evidence>
<reference evidence="2 3" key="1">
    <citation type="submission" date="2019-07" db="EMBL/GenBank/DDBJ databases">
        <title>Draft genome assembly of a fouling barnacle, Amphibalanus amphitrite (Darwin, 1854): The first reference genome for Thecostraca.</title>
        <authorList>
            <person name="Kim W."/>
        </authorList>
    </citation>
    <scope>NUCLEOTIDE SEQUENCE [LARGE SCALE GENOMIC DNA]</scope>
    <source>
        <strain evidence="2">SNU_AA5</strain>
        <tissue evidence="2">Soma without cirri and trophi</tissue>
    </source>
</reference>
<feature type="compositionally biased region" description="Low complexity" evidence="1">
    <location>
        <begin position="208"/>
        <end position="219"/>
    </location>
</feature>
<dbReference type="EMBL" id="VIIS01000336">
    <property type="protein sequence ID" value="KAF0310191.1"/>
    <property type="molecule type" value="Genomic_DNA"/>
</dbReference>
<protein>
    <submittedName>
        <fullName evidence="2">Uncharacterized protein</fullName>
    </submittedName>
</protein>
<sequence length="273" mass="29509">MQRGAEMSRSLVTLGTKSRPSCTSATVDAQLMKRMLAAEKASRPRAASDSPTSSRRRAPPGGPAADWPRDGADWPPPRQHSRYQATSYEEEEDFRPRHGGRKFKFKANASKHILERFTRRGQCQSSLIKSTTIHRVESGEGLDSDAGGRYEQLRDDRPPPGRRDSAASVQSRRPSAEIQVRPPAGGRAGCPCTDRQTQARPPPGAGPGRAPTGRRPGNGDAAAGKGIARDWGTVQAASHWTVQVSNILDTKTNLRGAPPTLQRPPPSDRCGPV</sequence>
<dbReference type="Proteomes" id="UP000440578">
    <property type="component" value="Unassembled WGS sequence"/>
</dbReference>
<feature type="compositionally biased region" description="Polar residues" evidence="1">
    <location>
        <begin position="10"/>
        <end position="27"/>
    </location>
</feature>
<feature type="region of interest" description="Disordered" evidence="1">
    <location>
        <begin position="120"/>
        <end position="228"/>
    </location>
</feature>